<dbReference type="GO" id="GO:0055085">
    <property type="term" value="P:transmembrane transport"/>
    <property type="evidence" value="ECO:0007669"/>
    <property type="project" value="InterPro"/>
</dbReference>
<gene>
    <name evidence="2" type="ORF">CVIRNUC_006227</name>
</gene>
<sequence length="516" mass="56235">MEEGGDNTKQQGLCRRVAIACSRLSDNILQNFVAITGSSFTFAATIVLIIGWGIAGIFVASNAIWQIAMQNVSSVQCYLWDISLLYAQRRDLIELAKQIAHLHASGELKLATLRKLQAGQWTPSKPSHTSAVIQIEPDGDDPQIGYKNLPQKSWYDTCADWVSTAAGSPWTQLVYAGGIVAWLAVGPSLNFDNDWQLNINTAVATELMLMSTFLQNTKRRHRLYMHRCSQKLGNLDAELEEQLLGEYQAQALHATVKGSNTPTQRQPGCLGWLNANFGIHVCVDRYALFMSSLAGLLLSLALLGVWIGIGSVMGYGEPNWWLIIGTYTGLVGFVDAFVLRNVMKRQQGALLKSCDALDALDAEISAALGAAYVSVPPSEVTTMGLFYRVSSFFSRLAGHVAVTYASVGVVILLLVSASAMGWSETAQLLCNTPTMIIEGGMLLVLMMAHMASHQYMRARLQTLLQRRVAFRTAMDRLAAHLPGMPAASKPLSVEKSVQGCPSSALETKTVQSRALF</sequence>
<keyword evidence="1" id="KW-0472">Membrane</keyword>
<reference evidence="2 3" key="1">
    <citation type="submission" date="2023-10" db="EMBL/GenBank/DDBJ databases">
        <authorList>
            <person name="Maclean D."/>
            <person name="Macfadyen A."/>
        </authorList>
    </citation>
    <scope>NUCLEOTIDE SEQUENCE [LARGE SCALE GENOMIC DNA]</scope>
</reference>
<dbReference type="InterPro" id="IPR007251">
    <property type="entry name" value="Iron_permease_Fet4"/>
</dbReference>
<dbReference type="Pfam" id="PF04120">
    <property type="entry name" value="Iron_permease"/>
    <property type="match status" value="2"/>
</dbReference>
<evidence type="ECO:0000256" key="1">
    <source>
        <dbReference type="SAM" id="Phobius"/>
    </source>
</evidence>
<keyword evidence="1" id="KW-1133">Transmembrane helix</keyword>
<accession>A0AAV1I7M7</accession>
<comment type="caution">
    <text evidence="2">The sequence shown here is derived from an EMBL/GenBank/DDBJ whole genome shotgun (WGS) entry which is preliminary data.</text>
</comment>
<name>A0AAV1I7M7_9CHLO</name>
<evidence type="ECO:0000313" key="2">
    <source>
        <dbReference type="EMBL" id="CAK0783032.1"/>
    </source>
</evidence>
<keyword evidence="1" id="KW-0812">Transmembrane</keyword>
<dbReference type="EMBL" id="CAUYUE010000008">
    <property type="protein sequence ID" value="CAK0783032.1"/>
    <property type="molecule type" value="Genomic_DNA"/>
</dbReference>
<dbReference type="AlphaFoldDB" id="A0AAV1I7M7"/>
<feature type="transmembrane region" description="Helical" evidence="1">
    <location>
        <begin position="320"/>
        <end position="339"/>
    </location>
</feature>
<proteinExistence type="predicted"/>
<evidence type="ECO:0000313" key="3">
    <source>
        <dbReference type="Proteomes" id="UP001314263"/>
    </source>
</evidence>
<feature type="transmembrane region" description="Helical" evidence="1">
    <location>
        <begin position="286"/>
        <end position="308"/>
    </location>
</feature>
<feature type="transmembrane region" description="Helical" evidence="1">
    <location>
        <begin position="434"/>
        <end position="451"/>
    </location>
</feature>
<dbReference type="Proteomes" id="UP001314263">
    <property type="component" value="Unassembled WGS sequence"/>
</dbReference>
<feature type="transmembrane region" description="Helical" evidence="1">
    <location>
        <begin position="32"/>
        <end position="60"/>
    </location>
</feature>
<organism evidence="2 3">
    <name type="scientific">Coccomyxa viridis</name>
    <dbReference type="NCBI Taxonomy" id="1274662"/>
    <lineage>
        <taxon>Eukaryota</taxon>
        <taxon>Viridiplantae</taxon>
        <taxon>Chlorophyta</taxon>
        <taxon>core chlorophytes</taxon>
        <taxon>Trebouxiophyceae</taxon>
        <taxon>Trebouxiophyceae incertae sedis</taxon>
        <taxon>Coccomyxaceae</taxon>
        <taxon>Coccomyxa</taxon>
    </lineage>
</organism>
<protein>
    <submittedName>
        <fullName evidence="2">Uncharacterized protein</fullName>
    </submittedName>
</protein>
<keyword evidence="3" id="KW-1185">Reference proteome</keyword>
<feature type="transmembrane region" description="Helical" evidence="1">
    <location>
        <begin position="396"/>
        <end position="422"/>
    </location>
</feature>